<name>A0AC34QX08_9BILA</name>
<evidence type="ECO:0000313" key="1">
    <source>
        <dbReference type="Proteomes" id="UP000887576"/>
    </source>
</evidence>
<evidence type="ECO:0000313" key="2">
    <source>
        <dbReference type="WBParaSite" id="JU765_v2.g20236.t1"/>
    </source>
</evidence>
<accession>A0AC34QX08</accession>
<proteinExistence type="predicted"/>
<protein>
    <submittedName>
        <fullName evidence="2">Uncharacterized protein</fullName>
    </submittedName>
</protein>
<dbReference type="Proteomes" id="UP000887576">
    <property type="component" value="Unplaced"/>
</dbReference>
<reference evidence="2" key="1">
    <citation type="submission" date="2022-11" db="UniProtKB">
        <authorList>
            <consortium name="WormBaseParasite"/>
        </authorList>
    </citation>
    <scope>IDENTIFICATION</scope>
</reference>
<dbReference type="WBParaSite" id="JU765_v2.g20236.t1">
    <property type="protein sequence ID" value="JU765_v2.g20236.t1"/>
    <property type="gene ID" value="JU765_v2.g20236"/>
</dbReference>
<organism evidence="1 2">
    <name type="scientific">Panagrolaimus sp. JU765</name>
    <dbReference type="NCBI Taxonomy" id="591449"/>
    <lineage>
        <taxon>Eukaryota</taxon>
        <taxon>Metazoa</taxon>
        <taxon>Ecdysozoa</taxon>
        <taxon>Nematoda</taxon>
        <taxon>Chromadorea</taxon>
        <taxon>Rhabditida</taxon>
        <taxon>Tylenchina</taxon>
        <taxon>Panagrolaimomorpha</taxon>
        <taxon>Panagrolaimoidea</taxon>
        <taxon>Panagrolaimidae</taxon>
        <taxon>Panagrolaimus</taxon>
    </lineage>
</organism>
<sequence>MKLVHILLILCFHGLDLIVADDNFFDRIGFLVPGSEDVRLVSLFLYENSDFTIANKKHFPFFGFYKKRTIDFNAVQMNFTMNTHVMTMTSKKINGQLDKIELKEHCESGWEGSQIVLNTLSKESITNFWLGFMDDLRCMKAWEGNFAISAPKD</sequence>